<feature type="transmembrane region" description="Helical" evidence="1">
    <location>
        <begin position="145"/>
        <end position="163"/>
    </location>
</feature>
<dbReference type="Proteomes" id="UP000288024">
    <property type="component" value="Unassembled WGS sequence"/>
</dbReference>
<dbReference type="Pfam" id="PF04307">
    <property type="entry name" value="YdjM"/>
    <property type="match status" value="1"/>
</dbReference>
<evidence type="ECO:0000256" key="1">
    <source>
        <dbReference type="SAM" id="Phobius"/>
    </source>
</evidence>
<proteinExistence type="predicted"/>
<feature type="transmembrane region" description="Helical" evidence="1">
    <location>
        <begin position="23"/>
        <end position="40"/>
    </location>
</feature>
<reference evidence="2 3" key="1">
    <citation type="submission" date="2019-01" db="EMBL/GenBank/DDBJ databases">
        <title>Bacillus sp. M5HDSG1-1, whole genome shotgun sequence.</title>
        <authorList>
            <person name="Tuo L."/>
        </authorList>
    </citation>
    <scope>NUCLEOTIDE SEQUENCE [LARGE SCALE GENOMIC DNA]</scope>
    <source>
        <strain evidence="2 3">M5HDSG1-1</strain>
    </source>
</reference>
<dbReference type="AlphaFoldDB" id="A0A437KHH2"/>
<comment type="caution">
    <text evidence="2">The sequence shown here is derived from an EMBL/GenBank/DDBJ whole genome shotgun (WGS) entry which is preliminary data.</text>
</comment>
<protein>
    <submittedName>
        <fullName evidence="2">Metal-dependent hydrolase</fullName>
    </submittedName>
</protein>
<keyword evidence="3" id="KW-1185">Reference proteome</keyword>
<feature type="transmembrane region" description="Helical" evidence="1">
    <location>
        <begin position="85"/>
        <end position="102"/>
    </location>
</feature>
<dbReference type="EMBL" id="RZTZ01000001">
    <property type="protein sequence ID" value="RVT67722.1"/>
    <property type="molecule type" value="Genomic_DNA"/>
</dbReference>
<dbReference type="GO" id="GO:0016787">
    <property type="term" value="F:hydrolase activity"/>
    <property type="evidence" value="ECO:0007669"/>
    <property type="project" value="UniProtKB-KW"/>
</dbReference>
<keyword evidence="1" id="KW-0812">Transmembrane</keyword>
<organism evidence="2 3">
    <name type="scientific">Niallia taxi</name>
    <dbReference type="NCBI Taxonomy" id="2499688"/>
    <lineage>
        <taxon>Bacteria</taxon>
        <taxon>Bacillati</taxon>
        <taxon>Bacillota</taxon>
        <taxon>Bacilli</taxon>
        <taxon>Bacillales</taxon>
        <taxon>Bacillaceae</taxon>
        <taxon>Niallia</taxon>
    </lineage>
</organism>
<feature type="transmembrane region" description="Helical" evidence="1">
    <location>
        <begin position="170"/>
        <end position="192"/>
    </location>
</feature>
<accession>A0A437KHH2</accession>
<name>A0A437KHH2_9BACI</name>
<feature type="transmembrane region" description="Helical" evidence="1">
    <location>
        <begin position="60"/>
        <end position="79"/>
    </location>
</feature>
<evidence type="ECO:0000313" key="3">
    <source>
        <dbReference type="Proteomes" id="UP000288024"/>
    </source>
</evidence>
<keyword evidence="2" id="KW-0378">Hydrolase</keyword>
<sequence length="208" mass="22358">MKGTAHSCIGAGVGFAVANYVDAAPSTTLLLVGIGGIAALMPDMDIDGKLSNKITISHKVFRAIAQAVGALMILYSIYAGNETELLFSIGAGLAIILISCLIKQRHMLTITGAGVLFGGISLQETWLILLAIFIIIASFTPHRSYTHSIIGTIYFAYISFQFAQSLQMDGVYLTCLLAYISHLVADMSIFPFNKRGVKLFLPLSSKDF</sequence>
<keyword evidence="1" id="KW-0472">Membrane</keyword>
<keyword evidence="1" id="KW-1133">Transmembrane helix</keyword>
<dbReference type="InterPro" id="IPR007404">
    <property type="entry name" value="YdjM-like"/>
</dbReference>
<evidence type="ECO:0000313" key="2">
    <source>
        <dbReference type="EMBL" id="RVT67722.1"/>
    </source>
</evidence>
<feature type="transmembrane region" description="Helical" evidence="1">
    <location>
        <begin position="114"/>
        <end position="139"/>
    </location>
</feature>
<dbReference type="GeneID" id="87615866"/>
<gene>
    <name evidence="2" type="ORF">EM808_04405</name>
</gene>
<dbReference type="RefSeq" id="WP_127736388.1">
    <property type="nucleotide sequence ID" value="NZ_CP196002.1"/>
</dbReference>